<evidence type="ECO:0000313" key="2">
    <source>
        <dbReference type="EMBL" id="KAL2920398.1"/>
    </source>
</evidence>
<comment type="caution">
    <text evidence="2">The sequence shown here is derived from an EMBL/GenBank/DDBJ whole genome shotgun (WGS) entry which is preliminary data.</text>
</comment>
<feature type="domain" description="THIF-type NAD/FAD binding fold" evidence="1">
    <location>
        <begin position="10"/>
        <end position="117"/>
    </location>
</feature>
<dbReference type="InterPro" id="IPR000594">
    <property type="entry name" value="ThiF_NAD_FAD-bd"/>
</dbReference>
<reference evidence="2 3" key="1">
    <citation type="submission" date="2023-09" db="EMBL/GenBank/DDBJ databases">
        <title>Pangenome analysis of Batrachochytrium dendrobatidis and related Chytrids.</title>
        <authorList>
            <person name="Yacoub M.N."/>
            <person name="Stajich J.E."/>
            <person name="James T.Y."/>
        </authorList>
    </citation>
    <scope>NUCLEOTIDE SEQUENCE [LARGE SCALE GENOMIC DNA]</scope>
    <source>
        <strain evidence="2 3">JEL0888</strain>
    </source>
</reference>
<dbReference type="Proteomes" id="UP001527925">
    <property type="component" value="Unassembled WGS sequence"/>
</dbReference>
<gene>
    <name evidence="2" type="ORF">HK105_200471</name>
</gene>
<organism evidence="2 3">
    <name type="scientific">Polyrhizophydium stewartii</name>
    <dbReference type="NCBI Taxonomy" id="2732419"/>
    <lineage>
        <taxon>Eukaryota</taxon>
        <taxon>Fungi</taxon>
        <taxon>Fungi incertae sedis</taxon>
        <taxon>Chytridiomycota</taxon>
        <taxon>Chytridiomycota incertae sedis</taxon>
        <taxon>Chytridiomycetes</taxon>
        <taxon>Rhizophydiales</taxon>
        <taxon>Rhizophydiales incertae sedis</taxon>
        <taxon>Polyrhizophydium</taxon>
    </lineage>
</organism>
<dbReference type="SUPFAM" id="SSF69572">
    <property type="entry name" value="Activating enzymes of the ubiquitin-like proteins"/>
    <property type="match status" value="1"/>
</dbReference>
<keyword evidence="3" id="KW-1185">Reference proteome</keyword>
<sequence>MLDADQTARYSRQLLLPTVGVRGQQRLCAASVLVVGAGGIGSPVIMYLAAAGVGHIGIVDYDDVEASNLQRQVVHSERTVGRPKADSAAEAVANLSSLVRCTPFNTLLDSSNVLDIVR</sequence>
<evidence type="ECO:0000259" key="1">
    <source>
        <dbReference type="Pfam" id="PF00899"/>
    </source>
</evidence>
<dbReference type="Pfam" id="PF00899">
    <property type="entry name" value="ThiF"/>
    <property type="match status" value="1"/>
</dbReference>
<dbReference type="PANTHER" id="PTHR10953:SF102">
    <property type="entry name" value="ADENYLYLTRANSFERASE AND SULFURTRANSFERASE MOCS3"/>
    <property type="match status" value="1"/>
</dbReference>
<dbReference type="Gene3D" id="3.40.50.720">
    <property type="entry name" value="NAD(P)-binding Rossmann-like Domain"/>
    <property type="match status" value="1"/>
</dbReference>
<feature type="non-terminal residue" evidence="2">
    <location>
        <position position="118"/>
    </location>
</feature>
<dbReference type="InterPro" id="IPR045886">
    <property type="entry name" value="ThiF/MoeB/HesA"/>
</dbReference>
<dbReference type="PANTHER" id="PTHR10953">
    <property type="entry name" value="UBIQUITIN-ACTIVATING ENZYME E1"/>
    <property type="match status" value="1"/>
</dbReference>
<protein>
    <recommendedName>
        <fullName evidence="1">THIF-type NAD/FAD binding fold domain-containing protein</fullName>
    </recommendedName>
</protein>
<proteinExistence type="predicted"/>
<name>A0ABR4NLI9_9FUNG</name>
<accession>A0ABR4NLI9</accession>
<dbReference type="EMBL" id="JADGIZ020000001">
    <property type="protein sequence ID" value="KAL2920398.1"/>
    <property type="molecule type" value="Genomic_DNA"/>
</dbReference>
<evidence type="ECO:0000313" key="3">
    <source>
        <dbReference type="Proteomes" id="UP001527925"/>
    </source>
</evidence>
<dbReference type="InterPro" id="IPR035985">
    <property type="entry name" value="Ubiquitin-activating_enz"/>
</dbReference>